<comment type="caution">
    <text evidence="2">The sequence shown here is derived from an EMBL/GenBank/DDBJ whole genome shotgun (WGS) entry which is preliminary data.</text>
</comment>
<reference evidence="2 3" key="1">
    <citation type="submission" date="2019-03" db="EMBL/GenBank/DDBJ databases">
        <title>Single cell metagenomics reveals metabolic interactions within the superorganism composed of flagellate Streblomastix strix and complex community of Bacteroidetes bacteria on its surface.</title>
        <authorList>
            <person name="Treitli S.C."/>
            <person name="Kolisko M."/>
            <person name="Husnik F."/>
            <person name="Keeling P."/>
            <person name="Hampl V."/>
        </authorList>
    </citation>
    <scope>NUCLEOTIDE SEQUENCE [LARGE SCALE GENOMIC DNA]</scope>
    <source>
        <strain evidence="2">ST1C</strain>
    </source>
</reference>
<evidence type="ECO:0000313" key="3">
    <source>
        <dbReference type="Proteomes" id="UP000324800"/>
    </source>
</evidence>
<sequence length="284" mass="32372">TNALEQYEVRRTGILNLCPNVTLFTWLERLREHFHQEITTLSSLFWTEQWKPISIAKISELLTLLIKKIGIEGFTAYSIKHTSTTKFAAMVIYKRDLNMFTNHTPDSKSARNFYIFASNRQVNGIAKRLVTIDHGHENQDSTSTIFSQQKRKNEAPNGDIRTLSPQGGDNMLSPFGTSFLSHSNPKFLTNPSSELKVQTSNANTSTNPCQTTPVGEWELLRFKPIDERDSAAKQQDQLKTLKTKPFTSLHDSSHGSPQRKPKPIPEQSQMIKDQQRLDAKNQRN</sequence>
<dbReference type="EMBL" id="SNRW01001125">
    <property type="protein sequence ID" value="KAA6397676.1"/>
    <property type="molecule type" value="Genomic_DNA"/>
</dbReference>
<gene>
    <name evidence="2" type="ORF">EZS28_006797</name>
</gene>
<feature type="region of interest" description="Disordered" evidence="1">
    <location>
        <begin position="138"/>
        <end position="168"/>
    </location>
</feature>
<feature type="compositionally biased region" description="Basic and acidic residues" evidence="1">
    <location>
        <begin position="273"/>
        <end position="284"/>
    </location>
</feature>
<feature type="compositionally biased region" description="Low complexity" evidence="1">
    <location>
        <begin position="233"/>
        <end position="244"/>
    </location>
</feature>
<feature type="compositionally biased region" description="Polar residues" evidence="1">
    <location>
        <begin position="245"/>
        <end position="256"/>
    </location>
</feature>
<feature type="non-terminal residue" evidence="2">
    <location>
        <position position="1"/>
    </location>
</feature>
<organism evidence="2 3">
    <name type="scientific">Streblomastix strix</name>
    <dbReference type="NCBI Taxonomy" id="222440"/>
    <lineage>
        <taxon>Eukaryota</taxon>
        <taxon>Metamonada</taxon>
        <taxon>Preaxostyla</taxon>
        <taxon>Oxymonadida</taxon>
        <taxon>Streblomastigidae</taxon>
        <taxon>Streblomastix</taxon>
    </lineage>
</organism>
<accession>A0A5J4WT36</accession>
<evidence type="ECO:0000313" key="2">
    <source>
        <dbReference type="EMBL" id="KAA6397676.1"/>
    </source>
</evidence>
<proteinExistence type="predicted"/>
<name>A0A5J4WT36_9EUKA</name>
<evidence type="ECO:0000256" key="1">
    <source>
        <dbReference type="SAM" id="MobiDB-lite"/>
    </source>
</evidence>
<feature type="region of interest" description="Disordered" evidence="1">
    <location>
        <begin position="183"/>
        <end position="213"/>
    </location>
</feature>
<protein>
    <recommendedName>
        <fullName evidence="4">Tyr recombinase domain-containing protein</fullName>
    </recommendedName>
</protein>
<dbReference type="Proteomes" id="UP000324800">
    <property type="component" value="Unassembled WGS sequence"/>
</dbReference>
<dbReference type="AlphaFoldDB" id="A0A5J4WT36"/>
<feature type="region of interest" description="Disordered" evidence="1">
    <location>
        <begin position="230"/>
        <end position="284"/>
    </location>
</feature>
<evidence type="ECO:0008006" key="4">
    <source>
        <dbReference type="Google" id="ProtNLM"/>
    </source>
</evidence>